<dbReference type="PANTHER" id="PTHR36071">
    <property type="entry name" value="DNA DOUBLE-STRAND BREAK REPAIR PROTEIN"/>
    <property type="match status" value="1"/>
</dbReference>
<dbReference type="EMBL" id="JACBKZ010000005">
    <property type="protein sequence ID" value="KAF5949917.1"/>
    <property type="molecule type" value="Genomic_DNA"/>
</dbReference>
<reference evidence="2" key="1">
    <citation type="journal article" date="2020" name="Nat. Commun.">
        <title>Genome assembly of wild tea tree DASZ reveals pedigree and selection history of tea varieties.</title>
        <authorList>
            <person name="Zhang W."/>
            <person name="Zhang Y."/>
            <person name="Qiu H."/>
            <person name="Guo Y."/>
            <person name="Wan H."/>
            <person name="Zhang X."/>
            <person name="Scossa F."/>
            <person name="Alseekh S."/>
            <person name="Zhang Q."/>
            <person name="Wang P."/>
            <person name="Xu L."/>
            <person name="Schmidt M.H."/>
            <person name="Jia X."/>
            <person name="Li D."/>
            <person name="Zhu A."/>
            <person name="Guo F."/>
            <person name="Chen W."/>
            <person name="Ni D."/>
            <person name="Usadel B."/>
            <person name="Fernie A.R."/>
            <person name="Wen W."/>
        </authorList>
    </citation>
    <scope>NUCLEOTIDE SEQUENCE [LARGE SCALE GENOMIC DNA]</scope>
    <source>
        <strain evidence="2">cv. G240</strain>
    </source>
</reference>
<sequence length="111" mass="12854">MRDKLSMSRNQYLAVQEACDKSSMVGYRLIGCVLDEFAQMEDLHLDWGVVPYLRGVNSIRKDSGVAKDHISYEKEVHGSVVVQVLEELLPSFPERFCWGRKLKCFGSKRRW</sequence>
<dbReference type="AlphaFoldDB" id="A0A7J7HBJ8"/>
<gene>
    <name evidence="1" type="ORF">HYC85_011910</name>
</gene>
<dbReference type="Proteomes" id="UP000593564">
    <property type="component" value="Unassembled WGS sequence"/>
</dbReference>
<evidence type="ECO:0000313" key="1">
    <source>
        <dbReference type="EMBL" id="KAF5949917.1"/>
    </source>
</evidence>
<organism evidence="1 2">
    <name type="scientific">Camellia sinensis</name>
    <name type="common">Tea plant</name>
    <name type="synonym">Thea sinensis</name>
    <dbReference type="NCBI Taxonomy" id="4442"/>
    <lineage>
        <taxon>Eukaryota</taxon>
        <taxon>Viridiplantae</taxon>
        <taxon>Streptophyta</taxon>
        <taxon>Embryophyta</taxon>
        <taxon>Tracheophyta</taxon>
        <taxon>Spermatophyta</taxon>
        <taxon>Magnoliopsida</taxon>
        <taxon>eudicotyledons</taxon>
        <taxon>Gunneridae</taxon>
        <taxon>Pentapetalae</taxon>
        <taxon>asterids</taxon>
        <taxon>Ericales</taxon>
        <taxon>Theaceae</taxon>
        <taxon>Camellia</taxon>
    </lineage>
</organism>
<name>A0A7J7HBJ8_CAMSI</name>
<comment type="caution">
    <text evidence="1">The sequence shown here is derived from an EMBL/GenBank/DDBJ whole genome shotgun (WGS) entry which is preliminary data.</text>
</comment>
<proteinExistence type="predicted"/>
<protein>
    <submittedName>
        <fullName evidence="1">Uncharacterized protein</fullName>
    </submittedName>
</protein>
<accession>A0A7J7HBJ8</accession>
<keyword evidence="2" id="KW-1185">Reference proteome</keyword>
<evidence type="ECO:0000313" key="2">
    <source>
        <dbReference type="Proteomes" id="UP000593564"/>
    </source>
</evidence>
<dbReference type="PANTHER" id="PTHR36071:SF1">
    <property type="entry name" value="DNA DOUBLE-STRAND BREAK REPAIR PROTEIN"/>
    <property type="match status" value="1"/>
</dbReference>
<reference evidence="1 2" key="2">
    <citation type="submission" date="2020-07" db="EMBL/GenBank/DDBJ databases">
        <title>Genome assembly of wild tea tree DASZ reveals pedigree and selection history of tea varieties.</title>
        <authorList>
            <person name="Zhang W."/>
        </authorList>
    </citation>
    <scope>NUCLEOTIDE SEQUENCE [LARGE SCALE GENOMIC DNA]</scope>
    <source>
        <strain evidence="2">cv. G240</strain>
        <tissue evidence="1">Leaf</tissue>
    </source>
</reference>